<dbReference type="SUPFAM" id="SSF52172">
    <property type="entry name" value="CheY-like"/>
    <property type="match status" value="1"/>
</dbReference>
<dbReference type="SMART" id="SM00471">
    <property type="entry name" value="HDc"/>
    <property type="match status" value="1"/>
</dbReference>
<dbReference type="Gene3D" id="1.10.3210.10">
    <property type="entry name" value="Hypothetical protein af1432"/>
    <property type="match status" value="1"/>
</dbReference>
<protein>
    <submittedName>
        <fullName evidence="2">Signal transduction response regulator receiver domain</fullName>
    </submittedName>
</protein>
<feature type="domain" description="HD-GYP" evidence="1">
    <location>
        <begin position="102"/>
        <end position="313"/>
    </location>
</feature>
<dbReference type="Proteomes" id="UP000507962">
    <property type="component" value="Unassembled WGS sequence"/>
</dbReference>
<dbReference type="CDD" id="cd00077">
    <property type="entry name" value="HDc"/>
    <property type="match status" value="1"/>
</dbReference>
<evidence type="ECO:0000313" key="2">
    <source>
        <dbReference type="EMBL" id="VFQ45997.1"/>
    </source>
</evidence>
<dbReference type="Pfam" id="PF13487">
    <property type="entry name" value="HD_5"/>
    <property type="match status" value="1"/>
</dbReference>
<keyword evidence="3" id="KW-1185">Reference proteome</keyword>
<dbReference type="InterPro" id="IPR011006">
    <property type="entry name" value="CheY-like_superfamily"/>
</dbReference>
<dbReference type="PANTHER" id="PTHR45228">
    <property type="entry name" value="CYCLIC DI-GMP PHOSPHODIESTERASE TM_0186-RELATED"/>
    <property type="match status" value="1"/>
</dbReference>
<evidence type="ECO:0000259" key="1">
    <source>
        <dbReference type="PROSITE" id="PS51832"/>
    </source>
</evidence>
<gene>
    <name evidence="2" type="ORF">MSL71_36600</name>
</gene>
<evidence type="ECO:0000313" key="3">
    <source>
        <dbReference type="Proteomes" id="UP000507962"/>
    </source>
</evidence>
<dbReference type="InterPro" id="IPR003607">
    <property type="entry name" value="HD/PDEase_dom"/>
</dbReference>
<accession>A0A4U8YRA2</accession>
<organism evidence="2 3">
    <name type="scientific">Desulfoluna butyratoxydans</name>
    <dbReference type="NCBI Taxonomy" id="231438"/>
    <lineage>
        <taxon>Bacteria</taxon>
        <taxon>Pseudomonadati</taxon>
        <taxon>Thermodesulfobacteriota</taxon>
        <taxon>Desulfobacteria</taxon>
        <taxon>Desulfobacterales</taxon>
        <taxon>Desulfolunaceae</taxon>
        <taxon>Desulfoluna</taxon>
    </lineage>
</organism>
<dbReference type="RefSeq" id="WP_180143200.1">
    <property type="nucleotide sequence ID" value="NZ_CAADHO010000007.1"/>
</dbReference>
<dbReference type="AlphaFoldDB" id="A0A4U8YRA2"/>
<dbReference type="Gene3D" id="3.40.50.2300">
    <property type="match status" value="1"/>
</dbReference>
<sequence length="321" mass="35338">MMEKKTVLIVDDMPETTQRLLGLLKDTCTTRTATCSESALQLAASATPPDLILLDTRSADAEAREISRQLKNRGTDQNVPVLVLRSLEEAPAQEDTEGIRDLTAVRDVVLLAMGSLAETRNNESVNHIRRTSRFVKVLAQELSQTPGYREMLTPDTIEMMFRAAPLHDLGKAGVSDSLLLKPGKLTDEEYERVKRHTLNGRDALRNAQDLLGLSAPFLDIACDIAGCHHERWDGSGYPDGLTGEEIPIAARLMALADVYDALVTYRSYKPAFSHGVAVEIIKGGRGTQFAPEVVDAFLAAEQAFQDIVLEFTDFQEEKLAL</sequence>
<dbReference type="InterPro" id="IPR052020">
    <property type="entry name" value="Cyclic_di-GMP/3'3'-cGAMP_PDE"/>
</dbReference>
<dbReference type="EMBL" id="CAADHO010000007">
    <property type="protein sequence ID" value="VFQ45997.1"/>
    <property type="molecule type" value="Genomic_DNA"/>
</dbReference>
<dbReference type="PANTHER" id="PTHR45228:SF5">
    <property type="entry name" value="CYCLIC DI-GMP PHOSPHODIESTERASE VC_1348-RELATED"/>
    <property type="match status" value="1"/>
</dbReference>
<name>A0A4U8YRA2_9BACT</name>
<dbReference type="SUPFAM" id="SSF109604">
    <property type="entry name" value="HD-domain/PDEase-like"/>
    <property type="match status" value="1"/>
</dbReference>
<dbReference type="PROSITE" id="PS51832">
    <property type="entry name" value="HD_GYP"/>
    <property type="match status" value="1"/>
</dbReference>
<dbReference type="InterPro" id="IPR037522">
    <property type="entry name" value="HD_GYP_dom"/>
</dbReference>
<proteinExistence type="predicted"/>
<reference evidence="2 3" key="1">
    <citation type="submission" date="2019-03" db="EMBL/GenBank/DDBJ databases">
        <authorList>
            <person name="Nijsse B."/>
        </authorList>
    </citation>
    <scope>NUCLEOTIDE SEQUENCE [LARGE SCALE GENOMIC DNA]</scope>
    <source>
        <strain evidence="2">Desulfoluna butyratoxydans MSL71</strain>
    </source>
</reference>